<sequence length="141" mass="16619">MIDRGGIIHQLLLRELDHDRPTDELRFLLRNQVVRFSKVEFCLITELLFGVLPDTGMYAAVENGIHQRYFPGADEVSLEELRVVLTLREFQEAYDVVKLCLIYMQNCILMEVDERFKILIWQFRLVEDLTSFDAFPWGAHI</sequence>
<evidence type="ECO:0000313" key="3">
    <source>
        <dbReference type="Proteomes" id="UP001280121"/>
    </source>
</evidence>
<dbReference type="Proteomes" id="UP001280121">
    <property type="component" value="Unassembled WGS sequence"/>
</dbReference>
<feature type="domain" description="DUF1985" evidence="1">
    <location>
        <begin position="12"/>
        <end position="139"/>
    </location>
</feature>
<keyword evidence="3" id="KW-1185">Reference proteome</keyword>
<dbReference type="InterPro" id="IPR015410">
    <property type="entry name" value="DUF1985"/>
</dbReference>
<gene>
    <name evidence="2" type="ORF">Ddye_005154</name>
</gene>
<dbReference type="AlphaFoldDB" id="A0AAD9XFL8"/>
<dbReference type="PANTHER" id="PTHR48449">
    <property type="entry name" value="DUF1985 DOMAIN-CONTAINING PROTEIN"/>
    <property type="match status" value="1"/>
</dbReference>
<proteinExistence type="predicted"/>
<comment type="caution">
    <text evidence="2">The sequence shown here is derived from an EMBL/GenBank/DDBJ whole genome shotgun (WGS) entry which is preliminary data.</text>
</comment>
<evidence type="ECO:0000259" key="1">
    <source>
        <dbReference type="Pfam" id="PF09331"/>
    </source>
</evidence>
<reference evidence="2" key="1">
    <citation type="journal article" date="2023" name="Plant J.">
        <title>Genome sequences and population genomics provide insights into the demographic history, inbreeding, and mutation load of two 'living fossil' tree species of Dipteronia.</title>
        <authorList>
            <person name="Feng Y."/>
            <person name="Comes H.P."/>
            <person name="Chen J."/>
            <person name="Zhu S."/>
            <person name="Lu R."/>
            <person name="Zhang X."/>
            <person name="Li P."/>
            <person name="Qiu J."/>
            <person name="Olsen K.M."/>
            <person name="Qiu Y."/>
        </authorList>
    </citation>
    <scope>NUCLEOTIDE SEQUENCE</scope>
    <source>
        <strain evidence="2">KIB01</strain>
    </source>
</reference>
<name>A0AAD9XFL8_9ROSI</name>
<protein>
    <recommendedName>
        <fullName evidence="1">DUF1985 domain-containing protein</fullName>
    </recommendedName>
</protein>
<dbReference type="PANTHER" id="PTHR48449:SF1">
    <property type="entry name" value="DUF1985 DOMAIN-CONTAINING PROTEIN"/>
    <property type="match status" value="1"/>
</dbReference>
<evidence type="ECO:0000313" key="2">
    <source>
        <dbReference type="EMBL" id="KAK2658621.1"/>
    </source>
</evidence>
<organism evidence="2 3">
    <name type="scientific">Dipteronia dyeriana</name>
    <dbReference type="NCBI Taxonomy" id="168575"/>
    <lineage>
        <taxon>Eukaryota</taxon>
        <taxon>Viridiplantae</taxon>
        <taxon>Streptophyta</taxon>
        <taxon>Embryophyta</taxon>
        <taxon>Tracheophyta</taxon>
        <taxon>Spermatophyta</taxon>
        <taxon>Magnoliopsida</taxon>
        <taxon>eudicotyledons</taxon>
        <taxon>Gunneridae</taxon>
        <taxon>Pentapetalae</taxon>
        <taxon>rosids</taxon>
        <taxon>malvids</taxon>
        <taxon>Sapindales</taxon>
        <taxon>Sapindaceae</taxon>
        <taxon>Hippocastanoideae</taxon>
        <taxon>Acereae</taxon>
        <taxon>Dipteronia</taxon>
    </lineage>
</organism>
<accession>A0AAD9XFL8</accession>
<dbReference type="EMBL" id="JANJYI010000002">
    <property type="protein sequence ID" value="KAK2658621.1"/>
    <property type="molecule type" value="Genomic_DNA"/>
</dbReference>
<dbReference type="Pfam" id="PF09331">
    <property type="entry name" value="DUF1985"/>
    <property type="match status" value="1"/>
</dbReference>